<organism evidence="1 2">
    <name type="scientific">Micavibrio aeruginosavorus</name>
    <dbReference type="NCBI Taxonomy" id="349221"/>
    <lineage>
        <taxon>Bacteria</taxon>
        <taxon>Pseudomonadati</taxon>
        <taxon>Bdellovibrionota</taxon>
        <taxon>Bdellovibrionia</taxon>
        <taxon>Bdellovibrionales</taxon>
        <taxon>Pseudobdellovibrionaceae</taxon>
        <taxon>Micavibrio</taxon>
    </lineage>
</organism>
<comment type="caution">
    <text evidence="1">The sequence shown here is derived from an EMBL/GenBank/DDBJ whole genome shotgun (WGS) entry which is preliminary data.</text>
</comment>
<dbReference type="Proteomes" id="UP000249557">
    <property type="component" value="Unassembled WGS sequence"/>
</dbReference>
<name>A0A2W4ZG80_9BACT</name>
<dbReference type="InterPro" id="IPR029062">
    <property type="entry name" value="Class_I_gatase-like"/>
</dbReference>
<protein>
    <submittedName>
        <fullName evidence="1">Uncharacterized protein</fullName>
    </submittedName>
</protein>
<dbReference type="AlphaFoldDB" id="A0A2W4ZG80"/>
<feature type="non-terminal residue" evidence="1">
    <location>
        <position position="83"/>
    </location>
</feature>
<evidence type="ECO:0000313" key="1">
    <source>
        <dbReference type="EMBL" id="PZO80646.1"/>
    </source>
</evidence>
<evidence type="ECO:0000313" key="2">
    <source>
        <dbReference type="Proteomes" id="UP000249557"/>
    </source>
</evidence>
<dbReference type="EMBL" id="QFNK01000324">
    <property type="protein sequence ID" value="PZO80646.1"/>
    <property type="molecule type" value="Genomic_DNA"/>
</dbReference>
<dbReference type="Gene3D" id="3.40.50.880">
    <property type="match status" value="1"/>
</dbReference>
<reference evidence="1 2" key="1">
    <citation type="submission" date="2017-08" db="EMBL/GenBank/DDBJ databases">
        <title>Infants hospitalized years apart are colonized by the same room-sourced microbial strains.</title>
        <authorList>
            <person name="Brooks B."/>
            <person name="Olm M.R."/>
            <person name="Firek B.A."/>
            <person name="Baker R."/>
            <person name="Thomas B.C."/>
            <person name="Morowitz M.J."/>
            <person name="Banfield J.F."/>
        </authorList>
    </citation>
    <scope>NUCLEOTIDE SEQUENCE [LARGE SCALE GENOMIC DNA]</scope>
    <source>
        <strain evidence="1">S2_018_000_R2_104</strain>
    </source>
</reference>
<gene>
    <name evidence="1" type="ORF">DI626_11175</name>
</gene>
<sequence length="83" mass="9159">MMKLLLTSSFGDFQGSIKEITGIDPVGLKTLLIPTAADAEAKQPNADMDWYEKDIARLKQTGAEIVECKIQNQTEDQFADAIQ</sequence>
<proteinExistence type="predicted"/>
<accession>A0A2W4ZG80</accession>